<dbReference type="PANTHER" id="PTHR13707:SF60">
    <property type="entry name" value="ACETATE COA-TRANSFERASE SUBUNIT ALPHA"/>
    <property type="match status" value="1"/>
</dbReference>
<dbReference type="InterPro" id="IPR004163">
    <property type="entry name" value="CoA_transf_BS"/>
</dbReference>
<comment type="caution">
    <text evidence="3">The sequence shown here is derived from an EMBL/GenBank/DDBJ whole genome shotgun (WGS) entry which is preliminary data.</text>
</comment>
<dbReference type="Proteomes" id="UP000722165">
    <property type="component" value="Unassembled WGS sequence"/>
</dbReference>
<name>A0ABS6NN98_9BURK</name>
<evidence type="ECO:0000256" key="2">
    <source>
        <dbReference type="ARBA" id="ARBA00022679"/>
    </source>
</evidence>
<protein>
    <submittedName>
        <fullName evidence="3">3-oxoacid CoA-transferase subunit A</fullName>
    </submittedName>
</protein>
<organism evidence="3 4">
    <name type="scientific">Advenella alkanexedens</name>
    <dbReference type="NCBI Taxonomy" id="1481665"/>
    <lineage>
        <taxon>Bacteria</taxon>
        <taxon>Pseudomonadati</taxon>
        <taxon>Pseudomonadota</taxon>
        <taxon>Betaproteobacteria</taxon>
        <taxon>Burkholderiales</taxon>
        <taxon>Alcaligenaceae</taxon>
    </lineage>
</organism>
<evidence type="ECO:0000313" key="4">
    <source>
        <dbReference type="Proteomes" id="UP000722165"/>
    </source>
</evidence>
<sequence length="224" mass="23916">MINKIVSSHLEALEQIPNGASVIVGGFGDAGIPFELLASLQKIGTKDLTIISNNAGTREIGIAGLIKNGQVRKIICSHPRPPLSDVFAQAYRAGKVELECMPQGTLAERLRAAGAGLGPFFTPTGYGTRVAEGKEQRVVDGVGYILEQPLHGDFALIKAHLGDRWGNLTYRWAARNFNPVMSTAAKNTIAQVDRIVELGEIHPEHVMTPGIFVKSIVLAGAGNV</sequence>
<comment type="similarity">
    <text evidence="1">Belongs to the 3-oxoacid CoA-transferase subunit A family.</text>
</comment>
<keyword evidence="4" id="KW-1185">Reference proteome</keyword>
<dbReference type="Pfam" id="PF01144">
    <property type="entry name" value="CoA_trans"/>
    <property type="match status" value="1"/>
</dbReference>
<dbReference type="RefSeq" id="WP_169295199.1">
    <property type="nucleotide sequence ID" value="NZ_JAHSPR010000004.1"/>
</dbReference>
<proteinExistence type="inferred from homology"/>
<reference evidence="3 4" key="1">
    <citation type="submission" date="2021-06" db="EMBL/GenBank/DDBJ databases">
        <authorList>
            <person name="Lu T."/>
            <person name="Wang Q."/>
            <person name="Han X."/>
        </authorList>
    </citation>
    <scope>NUCLEOTIDE SEQUENCE [LARGE SCALE GENOMIC DNA]</scope>
    <source>
        <strain evidence="3 4">LAM0050</strain>
    </source>
</reference>
<dbReference type="PROSITE" id="PS01273">
    <property type="entry name" value="COA_TRANSF_1"/>
    <property type="match status" value="1"/>
</dbReference>
<dbReference type="EMBL" id="JAHSPR010000004">
    <property type="protein sequence ID" value="MBV4397035.1"/>
    <property type="molecule type" value="Genomic_DNA"/>
</dbReference>
<dbReference type="SMART" id="SM00882">
    <property type="entry name" value="CoA_trans"/>
    <property type="match status" value="1"/>
</dbReference>
<evidence type="ECO:0000256" key="1">
    <source>
        <dbReference type="ARBA" id="ARBA00005612"/>
    </source>
</evidence>
<dbReference type="Gene3D" id="3.40.1080.10">
    <property type="entry name" value="Glutaconate Coenzyme A-transferase"/>
    <property type="match status" value="1"/>
</dbReference>
<dbReference type="InterPro" id="IPR004165">
    <property type="entry name" value="CoA_trans_fam_I"/>
</dbReference>
<dbReference type="PANTHER" id="PTHR13707">
    <property type="entry name" value="KETOACID-COENZYME A TRANSFERASE"/>
    <property type="match status" value="1"/>
</dbReference>
<dbReference type="NCBIfam" id="TIGR02429">
    <property type="entry name" value="pcaI_scoA_fam"/>
    <property type="match status" value="1"/>
</dbReference>
<gene>
    <name evidence="3" type="ORF">KU392_07190</name>
</gene>
<evidence type="ECO:0000313" key="3">
    <source>
        <dbReference type="EMBL" id="MBV4397035.1"/>
    </source>
</evidence>
<keyword evidence="2" id="KW-0808">Transferase</keyword>
<accession>A0ABS6NN98</accession>
<dbReference type="InterPro" id="IPR037171">
    <property type="entry name" value="NagB/RpiA_transferase-like"/>
</dbReference>
<dbReference type="SUPFAM" id="SSF100950">
    <property type="entry name" value="NagB/RpiA/CoA transferase-like"/>
    <property type="match status" value="1"/>
</dbReference>
<dbReference type="InterPro" id="IPR012792">
    <property type="entry name" value="3-oxoacid_CoA-transf_A"/>
</dbReference>